<evidence type="ECO:0000313" key="2">
    <source>
        <dbReference type="EMBL" id="MEQ3353988.1"/>
    </source>
</evidence>
<protein>
    <submittedName>
        <fullName evidence="2">Alpha/beta hydrolase</fullName>
    </submittedName>
</protein>
<dbReference type="Proteomes" id="UP001481872">
    <property type="component" value="Unassembled WGS sequence"/>
</dbReference>
<gene>
    <name evidence="2" type="ORF">AAA081_06750</name>
</gene>
<keyword evidence="3" id="KW-1185">Reference proteome</keyword>
<organism evidence="2 3">
    <name type="scientific">Aedoeadaptatus acetigenes</name>
    <dbReference type="NCBI Taxonomy" id="2981723"/>
    <lineage>
        <taxon>Bacteria</taxon>
        <taxon>Bacillati</taxon>
        <taxon>Bacillota</taxon>
        <taxon>Tissierellia</taxon>
        <taxon>Tissierellales</taxon>
        <taxon>Peptoniphilaceae</taxon>
        <taxon>Aedoeadaptatus</taxon>
    </lineage>
</organism>
<dbReference type="Pfam" id="PF12146">
    <property type="entry name" value="Hydrolase_4"/>
    <property type="match status" value="1"/>
</dbReference>
<dbReference type="InterPro" id="IPR051044">
    <property type="entry name" value="MAG_DAG_Lipase"/>
</dbReference>
<evidence type="ECO:0000313" key="3">
    <source>
        <dbReference type="Proteomes" id="UP001481872"/>
    </source>
</evidence>
<dbReference type="InterPro" id="IPR022742">
    <property type="entry name" value="Hydrolase_4"/>
</dbReference>
<feature type="domain" description="Serine aminopeptidase S33" evidence="1">
    <location>
        <begin position="80"/>
        <end position="332"/>
    </location>
</feature>
<accession>A0ABV1J716</accession>
<comment type="caution">
    <text evidence="2">The sequence shown here is derived from an EMBL/GenBank/DDBJ whole genome shotgun (WGS) entry which is preliminary data.</text>
</comment>
<dbReference type="InterPro" id="IPR029058">
    <property type="entry name" value="AB_hydrolase_fold"/>
</dbReference>
<evidence type="ECO:0000259" key="1">
    <source>
        <dbReference type="Pfam" id="PF12146"/>
    </source>
</evidence>
<reference evidence="2 3" key="1">
    <citation type="submission" date="2024-04" db="EMBL/GenBank/DDBJ databases">
        <title>Human intestinal bacterial collection.</title>
        <authorList>
            <person name="Pauvert C."/>
            <person name="Hitch T.C.A."/>
            <person name="Clavel T."/>
        </authorList>
    </citation>
    <scope>NUCLEOTIDE SEQUENCE [LARGE SCALE GENOMIC DNA]</scope>
    <source>
        <strain evidence="2 3">CLA-SR-H026</strain>
    </source>
</reference>
<dbReference type="RefSeq" id="WP_349054287.1">
    <property type="nucleotide sequence ID" value="NZ_JBBNPS010000019.1"/>
</dbReference>
<sequence length="347" mass="38317">MKKRSPWPAAVGLLLGASIVPQLSAKAREKNTARKLALWEASGPIHRLALYDHEDGIVTGVYKSPVDGLPLAFTIIEAESPAGLVQIVHGAQEHSGYYKVFAHRLAQAGFTVLLSDNRGHGDSVSADHPRAYISSIDDIVADQYALTLFFKNRYPGLPLAMFGHSFGSLIARNYIMAHDDEIDKLILTGLVCYPPQAGVGLFFGNVESFYTSPKRRGALIRMMDSKTKAALDTISNNPAFLHSFRGDDKLVNYYLNGGAMAIWDSASRLKDYGRYAVKNPDLKVLALNGTEDPLTGGAKGLADTAKTFYKLGYEDYENKIYPHMKHDLLHENASEIVIWDIIRFLKN</sequence>
<proteinExistence type="predicted"/>
<dbReference type="GO" id="GO:0016787">
    <property type="term" value="F:hydrolase activity"/>
    <property type="evidence" value="ECO:0007669"/>
    <property type="project" value="UniProtKB-KW"/>
</dbReference>
<keyword evidence="2" id="KW-0378">Hydrolase</keyword>
<dbReference type="Gene3D" id="3.40.50.1820">
    <property type="entry name" value="alpha/beta hydrolase"/>
    <property type="match status" value="1"/>
</dbReference>
<dbReference type="PANTHER" id="PTHR11614">
    <property type="entry name" value="PHOSPHOLIPASE-RELATED"/>
    <property type="match status" value="1"/>
</dbReference>
<name>A0ABV1J716_9FIRM</name>
<dbReference type="SUPFAM" id="SSF53474">
    <property type="entry name" value="alpha/beta-Hydrolases"/>
    <property type="match status" value="1"/>
</dbReference>
<dbReference type="EMBL" id="JBBNPS010000019">
    <property type="protein sequence ID" value="MEQ3353988.1"/>
    <property type="molecule type" value="Genomic_DNA"/>
</dbReference>